<keyword evidence="3" id="KW-0234">DNA repair</keyword>
<dbReference type="SUPFAM" id="SSF50249">
    <property type="entry name" value="Nucleic acid-binding proteins"/>
    <property type="match status" value="3"/>
</dbReference>
<proteinExistence type="predicted"/>
<dbReference type="PANTHER" id="PTHR11289:SF0">
    <property type="entry name" value="BREAST CANCER TYPE 2 SUSCEPTIBILITY PROTEIN"/>
    <property type="match status" value="1"/>
</dbReference>
<keyword evidence="7" id="KW-1185">Reference proteome</keyword>
<dbReference type="SUPFAM" id="SSF81878">
    <property type="entry name" value="BRCA2 tower domain"/>
    <property type="match status" value="1"/>
</dbReference>
<dbReference type="Gene3D" id="2.40.50.140">
    <property type="entry name" value="Nucleic acid-binding proteins"/>
    <property type="match status" value="2"/>
</dbReference>
<organism evidence="6 7">
    <name type="scientific">Escallonia rubra</name>
    <dbReference type="NCBI Taxonomy" id="112253"/>
    <lineage>
        <taxon>Eukaryota</taxon>
        <taxon>Viridiplantae</taxon>
        <taxon>Streptophyta</taxon>
        <taxon>Embryophyta</taxon>
        <taxon>Tracheophyta</taxon>
        <taxon>Spermatophyta</taxon>
        <taxon>Magnoliopsida</taxon>
        <taxon>eudicotyledons</taxon>
        <taxon>Gunneridae</taxon>
        <taxon>Pentapetalae</taxon>
        <taxon>asterids</taxon>
        <taxon>campanulids</taxon>
        <taxon>Escalloniales</taxon>
        <taxon>Escalloniaceae</taxon>
        <taxon>Escallonia</taxon>
    </lineage>
</organism>
<dbReference type="PANTHER" id="PTHR11289">
    <property type="entry name" value="BREAST CANCER TYPE 2 SUSCEPTIBILITY PROTEIN BRCA2"/>
    <property type="match status" value="1"/>
</dbReference>
<evidence type="ECO:0000256" key="3">
    <source>
        <dbReference type="ARBA" id="ARBA00023204"/>
    </source>
</evidence>
<feature type="compositionally biased region" description="Basic and acidic residues" evidence="4">
    <location>
        <begin position="409"/>
        <end position="419"/>
    </location>
</feature>
<dbReference type="GO" id="GO:0006355">
    <property type="term" value="P:regulation of DNA-templated transcription"/>
    <property type="evidence" value="ECO:0007669"/>
    <property type="project" value="TreeGrafter"/>
</dbReference>
<reference evidence="6" key="1">
    <citation type="submission" date="2022-12" db="EMBL/GenBank/DDBJ databases">
        <title>Draft genome assemblies for two species of Escallonia (Escalloniales).</title>
        <authorList>
            <person name="Chanderbali A."/>
            <person name="Dervinis C."/>
            <person name="Anghel I."/>
            <person name="Soltis D."/>
            <person name="Soltis P."/>
            <person name="Zapata F."/>
        </authorList>
    </citation>
    <scope>NUCLEOTIDE SEQUENCE</scope>
    <source>
        <strain evidence="6">UCBG92.1500</strain>
        <tissue evidence="6">Leaf</tissue>
    </source>
</reference>
<evidence type="ECO:0000313" key="6">
    <source>
        <dbReference type="EMBL" id="KAK2981764.1"/>
    </source>
</evidence>
<keyword evidence="1" id="KW-0677">Repeat</keyword>
<dbReference type="CDD" id="cd04493">
    <property type="entry name" value="BRCA2DBD_OB1"/>
    <property type="match status" value="1"/>
</dbReference>
<dbReference type="Pfam" id="PF00634">
    <property type="entry name" value="BRCA2"/>
    <property type="match status" value="3"/>
</dbReference>
<dbReference type="GO" id="GO:0000724">
    <property type="term" value="P:double-strand break repair via homologous recombination"/>
    <property type="evidence" value="ECO:0007669"/>
    <property type="project" value="InterPro"/>
</dbReference>
<feature type="compositionally biased region" description="Low complexity" evidence="4">
    <location>
        <begin position="273"/>
        <end position="285"/>
    </location>
</feature>
<dbReference type="EMBL" id="JAVXUO010001488">
    <property type="protein sequence ID" value="KAK2981764.1"/>
    <property type="molecule type" value="Genomic_DNA"/>
</dbReference>
<feature type="region of interest" description="Disordered" evidence="4">
    <location>
        <begin position="387"/>
        <end position="424"/>
    </location>
</feature>
<dbReference type="SMART" id="SM01341">
    <property type="entry name" value="Tower"/>
    <property type="match status" value="1"/>
</dbReference>
<keyword evidence="2" id="KW-0227">DNA damage</keyword>
<feature type="domain" description="Tower" evidence="5">
    <location>
        <begin position="714"/>
        <end position="755"/>
    </location>
</feature>
<evidence type="ECO:0000256" key="1">
    <source>
        <dbReference type="ARBA" id="ARBA00022737"/>
    </source>
</evidence>
<feature type="region of interest" description="Disordered" evidence="4">
    <location>
        <begin position="273"/>
        <end position="314"/>
    </location>
</feature>
<dbReference type="Gene3D" id="6.10.70.10">
    <property type="match status" value="1"/>
</dbReference>
<evidence type="ECO:0000256" key="2">
    <source>
        <dbReference type="ARBA" id="ARBA00022763"/>
    </source>
</evidence>
<evidence type="ECO:0000313" key="7">
    <source>
        <dbReference type="Proteomes" id="UP001187471"/>
    </source>
</evidence>
<dbReference type="InterPro" id="IPR012340">
    <property type="entry name" value="NA-bd_OB-fold"/>
</dbReference>
<comment type="caution">
    <text evidence="6">The sequence shown here is derived from an EMBL/GenBank/DDBJ whole genome shotgun (WGS) entry which is preliminary data.</text>
</comment>
<dbReference type="Pfam" id="PF09103">
    <property type="entry name" value="BRCA-2_OB1"/>
    <property type="match status" value="1"/>
</dbReference>
<protein>
    <recommendedName>
        <fullName evidence="5">Tower domain-containing protein</fullName>
    </recommendedName>
</protein>
<feature type="compositionally biased region" description="Polar residues" evidence="4">
    <location>
        <begin position="387"/>
        <end position="406"/>
    </location>
</feature>
<dbReference type="AlphaFoldDB" id="A0AA88UED8"/>
<evidence type="ECO:0000256" key="4">
    <source>
        <dbReference type="SAM" id="MobiDB-lite"/>
    </source>
</evidence>
<name>A0AA88UED8_9ASTE</name>
<gene>
    <name evidence="6" type="ORF">RJ640_010281</name>
</gene>
<dbReference type="FunFam" id="2.40.50.140:FF:000262">
    <property type="entry name" value="Protein BREAST CANCER SUSCEPTIBILITY 2 homolog B"/>
    <property type="match status" value="1"/>
</dbReference>
<dbReference type="InterPro" id="IPR002093">
    <property type="entry name" value="BRCA2_repeat"/>
</dbReference>
<dbReference type="Proteomes" id="UP001187471">
    <property type="component" value="Unassembled WGS sequence"/>
</dbReference>
<dbReference type="InterPro" id="IPR015187">
    <property type="entry name" value="BRCA2_OB_1"/>
</dbReference>
<dbReference type="InterPro" id="IPR015525">
    <property type="entry name" value="BRCA2"/>
</dbReference>
<dbReference type="PROSITE" id="PS50138">
    <property type="entry name" value="BRCA2_REPEAT"/>
    <property type="match status" value="1"/>
</dbReference>
<evidence type="ECO:0000259" key="5">
    <source>
        <dbReference type="SMART" id="SM01341"/>
    </source>
</evidence>
<accession>A0AA88UED8</accession>
<sequence length="1079" mass="118190">MSTWKIHSDAGSNFRWEVSDHQLQVDPNHEPYGSPIQRPSSANRLPSMADLLLQANQCDLCNTGSSKLIENGSDHVESPPMFRTGMGKSVSLKQSSLLKALSILGDECNAISDAGLLGGGANGGSFSNSMFQTGSGKAVNISTTGLVRAKSLLGFEDNHDSETFQGFEHKTKDSKDSEHFGWQSSCRLEMTKDSPSDPVSPFNFKCGSVGSDSNETTPHYVHSASRRPPIKFHSAGGRSISVSSDALQRARSLLGDPELGAFLDGGDAGNPSFSSYKESISDYSSVDNDNDPSIPLPDQGTSKSKHMPNNFVSPLRPISYQKQSVARSESRGLGSNLIKKFNEEGHDSTSRLSSDFPIQEKHLSNHPLSFHGVRGDPFPNGTGSRINSLGRSSSGPLVDISNTIATEDTDNKRTTGDKRRPGKKSFVSAFKKPRSSKFITPLNRNALPVPNGGSTLAPKESCCKRMVSTRYPFQGVRKYVEEFFGAYPSHTTMLEYLPECVRRMNPEIAEKHKFRNGSGLDCIGADAFSHMLAQSGVSMQFISKEYEREVNHGHRSAIKRILEGDAPASSRLVLCISSVHPECDVKTETLSTSNAAEDGTAAKVELTDGWYSVHALLDVLLSKKLAAGKLFVGQKLKIWGAGLCGWVGPVTPLEASKEISLRLHINGTYRAHWADRLGFCKVGAPLAFRCIKSVGGAVPSTLVGITRIYPILYRERLSDGGFVVRSERMESKMIQVYNQRRSIIVEGIVSEFQIGTKRTCRNNEQDTDEGAKILKILETAAEPEVLMAEMSSEQLNSFSTYQAKLESMRQIDVQKSIEKALEDAGLSGREVTPFMRVRVVGLTNKSYSERCCPREGLITIWNPTEKQQMALVEGQAYSIAGLVPSSSDSDTLYLQARGSSTKWLPLSPAESENFRPFFSPRKPVSLSNIGEVLKSSEFDIAAFVIYVGEVYTAAHQKKQWVFVTDGSLTELHLEETNPLLAISFCSPCVDCDSVLPINYNLAGSTVGFCNLIKREKDQMNHLWVAEATENSNYFLNYDHAHISHLKDAASSAQRWAMTSSLTIEKLRGKVLSIIGNCKG</sequence>
<dbReference type="InterPro" id="IPR015205">
    <property type="entry name" value="Tower_dom"/>
</dbReference>